<feature type="region of interest" description="Disordered" evidence="1">
    <location>
        <begin position="356"/>
        <end position="392"/>
    </location>
</feature>
<evidence type="ECO:0000256" key="2">
    <source>
        <dbReference type="SAM" id="SignalP"/>
    </source>
</evidence>
<name>A0A7I4Y5U1_HAECO</name>
<dbReference type="OMA" id="PSICHND"/>
<sequence length="659" mass="73445">MFPLITIVVLCAAAALQSQIVPDCDLEFASLAFAVIQPYVDDPLRLSQIEAILSSCNKSRIQKMTEVSVLLFDGSISSAKLINAIRIIAQRLTEARNRRLERLREMSPSSIKKPIDDVSRILANTSLSGNEKLTYLTKTINALPPEHRRSFEVFLNSYNAPSSLDPQTYEVTMANVSDNSSIVPLNIAPYKKVIRPRSFPVQKDGQSMRGLEENLSLNERFPQNDVLQKSFTLPLIGVQDQSFQQTNTVGQNWFAIPPTIHDYNNPGGRLIDVMTKNRRTSSESTSYGGMFNDPIRAMVSNNGRPQSVGVVMKHTGPRKPLIELEDSDLLKPGGKSILSHTVEFLTKAIPLIRSPSPQFAAPSSPRFSSPYTFPLADQPQQSSGTDTSKQTLQSDHRFFLPSRDDARLSTRISVSPPHNVKSGMELDGYDTKLGRFAGGVANSVFLPSAPALPVRELVPNKTPNHNPPLPKSIRPQKPRYNVYPDHREGLFPEAVNQARFERPQLNPATPKPTSWPEEQDSRGEVKPSTNRETMSIENFPPPPYETAARPTQTIGHDLLETDHLGSWPMGRFDKDEARYATPEPKRDSTTVIAVLQEKTTKAAVPLALTFIPETTTTPLPPFRPYIGPERITGSHMAREVYNIRHHGKPRFVKIDLLNE</sequence>
<feature type="compositionally biased region" description="Polar residues" evidence="1">
    <location>
        <begin position="527"/>
        <end position="536"/>
    </location>
</feature>
<keyword evidence="3" id="KW-1185">Reference proteome</keyword>
<organism evidence="3 4">
    <name type="scientific">Haemonchus contortus</name>
    <name type="common">Barber pole worm</name>
    <dbReference type="NCBI Taxonomy" id="6289"/>
    <lineage>
        <taxon>Eukaryota</taxon>
        <taxon>Metazoa</taxon>
        <taxon>Ecdysozoa</taxon>
        <taxon>Nematoda</taxon>
        <taxon>Chromadorea</taxon>
        <taxon>Rhabditida</taxon>
        <taxon>Rhabditina</taxon>
        <taxon>Rhabditomorpha</taxon>
        <taxon>Strongyloidea</taxon>
        <taxon>Trichostrongylidae</taxon>
        <taxon>Haemonchus</taxon>
    </lineage>
</organism>
<accession>A0A7I4Y5U1</accession>
<feature type="chain" id="PRO_5029747014" evidence="2">
    <location>
        <begin position="19"/>
        <end position="659"/>
    </location>
</feature>
<feature type="compositionally biased region" description="Low complexity" evidence="1">
    <location>
        <begin position="356"/>
        <end position="370"/>
    </location>
</feature>
<proteinExistence type="predicted"/>
<evidence type="ECO:0000256" key="1">
    <source>
        <dbReference type="SAM" id="MobiDB-lite"/>
    </source>
</evidence>
<feature type="compositionally biased region" description="Polar residues" evidence="1">
    <location>
        <begin position="378"/>
        <end position="392"/>
    </location>
</feature>
<dbReference type="OrthoDB" id="5876065at2759"/>
<dbReference type="AlphaFoldDB" id="A0A7I4Y5U1"/>
<reference evidence="4" key="1">
    <citation type="submission" date="2020-12" db="UniProtKB">
        <authorList>
            <consortium name="WormBaseParasite"/>
        </authorList>
    </citation>
    <scope>IDENTIFICATION</scope>
    <source>
        <strain evidence="4">MHco3</strain>
    </source>
</reference>
<evidence type="ECO:0000313" key="4">
    <source>
        <dbReference type="WBParaSite" id="HCON_00052730-00001"/>
    </source>
</evidence>
<keyword evidence="2" id="KW-0732">Signal</keyword>
<feature type="region of interest" description="Disordered" evidence="1">
    <location>
        <begin position="501"/>
        <end position="547"/>
    </location>
</feature>
<evidence type="ECO:0000313" key="3">
    <source>
        <dbReference type="Proteomes" id="UP000025227"/>
    </source>
</evidence>
<protein>
    <submittedName>
        <fullName evidence="4">Uncharacterized protein</fullName>
    </submittedName>
</protein>
<dbReference type="Proteomes" id="UP000025227">
    <property type="component" value="Unplaced"/>
</dbReference>
<feature type="signal peptide" evidence="2">
    <location>
        <begin position="1"/>
        <end position="18"/>
    </location>
</feature>
<dbReference type="WBParaSite" id="HCON_00052730-00001">
    <property type="protein sequence ID" value="HCON_00052730-00001"/>
    <property type="gene ID" value="HCON_00052730"/>
</dbReference>